<gene>
    <name evidence="2" type="ORF">B0T21DRAFT_385214</name>
</gene>
<dbReference type="EMBL" id="JAUKTV010000009">
    <property type="protein sequence ID" value="KAK0729100.1"/>
    <property type="molecule type" value="Genomic_DNA"/>
</dbReference>
<dbReference type="PANTHER" id="PTHR36847:SF1">
    <property type="entry name" value="AMIDOLIGASE ENZYME"/>
    <property type="match status" value="1"/>
</dbReference>
<dbReference type="PANTHER" id="PTHR36847">
    <property type="entry name" value="AMIDOLIGASE ENZYME"/>
    <property type="match status" value="1"/>
</dbReference>
<evidence type="ECO:0000256" key="1">
    <source>
        <dbReference type="SAM" id="MobiDB-lite"/>
    </source>
</evidence>
<evidence type="ECO:0000313" key="3">
    <source>
        <dbReference type="Proteomes" id="UP001172159"/>
    </source>
</evidence>
<dbReference type="Proteomes" id="UP001172159">
    <property type="component" value="Unassembled WGS sequence"/>
</dbReference>
<comment type="caution">
    <text evidence="2">The sequence shown here is derived from an EMBL/GenBank/DDBJ whole genome shotgun (WGS) entry which is preliminary data.</text>
</comment>
<feature type="region of interest" description="Disordered" evidence="1">
    <location>
        <begin position="502"/>
        <end position="592"/>
    </location>
</feature>
<protein>
    <submittedName>
        <fullName evidence="2">Uncharacterized protein</fullName>
    </submittedName>
</protein>
<organism evidence="2 3">
    <name type="scientific">Apiosordaria backusii</name>
    <dbReference type="NCBI Taxonomy" id="314023"/>
    <lineage>
        <taxon>Eukaryota</taxon>
        <taxon>Fungi</taxon>
        <taxon>Dikarya</taxon>
        <taxon>Ascomycota</taxon>
        <taxon>Pezizomycotina</taxon>
        <taxon>Sordariomycetes</taxon>
        <taxon>Sordariomycetidae</taxon>
        <taxon>Sordariales</taxon>
        <taxon>Lasiosphaeriaceae</taxon>
        <taxon>Apiosordaria</taxon>
    </lineage>
</organism>
<feature type="compositionally biased region" description="Polar residues" evidence="1">
    <location>
        <begin position="566"/>
        <end position="575"/>
    </location>
</feature>
<name>A0AA40B7I4_9PEZI</name>
<accession>A0AA40B7I4</accession>
<feature type="compositionally biased region" description="Low complexity" evidence="1">
    <location>
        <begin position="504"/>
        <end position="515"/>
    </location>
</feature>
<feature type="compositionally biased region" description="Low complexity" evidence="1">
    <location>
        <begin position="538"/>
        <end position="550"/>
    </location>
</feature>
<proteinExistence type="predicted"/>
<sequence length="626" mass="70458">MSLISSKENKLSFGIELEFIITFKQVRKTPPTSTTTVSEEEEVVLPPALECPRIQDGGADWFIDYENLAWCADEIVKIIRKIPGASVKVDNSKPIKGKPDLYPSIYASPDECWVVKEDVSVSDSHVHEPPGYSTQGVEVISPAMWDCPEAHRHIQDVVTALTHTLRWRVNLKSGFHVHVGAGKSKVVDGKGKAEWKSLKHDFHVLQRAAALIWAADHFLCYAHPPERQLNTYARPITMASSLAVGQEHLMVRVSLEEGDPWEWDGKGKPVYISNQIADRFPNLTIPPRPPKAGEPPSTLLRPELLGKSHRPLFPAMRPSRVERSAHDRIRPYFGLDWDVKEDRLKAAEMTMERGIAYIMRPESRHKIAALMNHMDRNCYRLNYNFCQYHEMDGKGYYTIEFREAAGTLDPTTIAAWSNICLAIFRFSKAASDAAFWTTIWNLIDAHNAARAGQPHNYDMISLMTDMGAASEASFLERSLGELGARHWYPSVQCNRERGNSVRYSSSVSSSSAPSPVWGPQAAGDDKLDYEQPSDSDTDSNPQSQQPQQQQDSHESQTGWRPPRPTGSASQSTTDPLVSAINGTGEAYKSRREELRARADQFDEAWERLQLGRRRPNIPRPDISTNF</sequence>
<reference evidence="2" key="1">
    <citation type="submission" date="2023-06" db="EMBL/GenBank/DDBJ databases">
        <title>Genome-scale phylogeny and comparative genomics of the fungal order Sordariales.</title>
        <authorList>
            <consortium name="Lawrence Berkeley National Laboratory"/>
            <person name="Hensen N."/>
            <person name="Bonometti L."/>
            <person name="Westerberg I."/>
            <person name="Brannstrom I.O."/>
            <person name="Guillou S."/>
            <person name="Cros-Aarteil S."/>
            <person name="Calhoun S."/>
            <person name="Haridas S."/>
            <person name="Kuo A."/>
            <person name="Mondo S."/>
            <person name="Pangilinan J."/>
            <person name="Riley R."/>
            <person name="Labutti K."/>
            <person name="Andreopoulos B."/>
            <person name="Lipzen A."/>
            <person name="Chen C."/>
            <person name="Yanf M."/>
            <person name="Daum C."/>
            <person name="Ng V."/>
            <person name="Clum A."/>
            <person name="Steindorff A."/>
            <person name="Ohm R."/>
            <person name="Martin F."/>
            <person name="Silar P."/>
            <person name="Natvig D."/>
            <person name="Lalanne C."/>
            <person name="Gautier V."/>
            <person name="Ament-Velasquez S.L."/>
            <person name="Kruys A."/>
            <person name="Hutchinson M.I."/>
            <person name="Powell A.J."/>
            <person name="Barry K."/>
            <person name="Miller A.N."/>
            <person name="Grigoriev I.V."/>
            <person name="Debuchy R."/>
            <person name="Gladieux P."/>
            <person name="Thoren M.H."/>
            <person name="Johannesson H."/>
        </authorList>
    </citation>
    <scope>NUCLEOTIDE SEQUENCE</scope>
    <source>
        <strain evidence="2">CBS 540.89</strain>
    </source>
</reference>
<dbReference type="AlphaFoldDB" id="A0AA40B7I4"/>
<keyword evidence="3" id="KW-1185">Reference proteome</keyword>
<evidence type="ECO:0000313" key="2">
    <source>
        <dbReference type="EMBL" id="KAK0729100.1"/>
    </source>
</evidence>